<dbReference type="PIRSF" id="PIRSF001492">
    <property type="entry name" value="IPGAM"/>
    <property type="match status" value="1"/>
</dbReference>
<dbReference type="PANTHER" id="PTHR31637:SF0">
    <property type="entry name" value="2,3-BISPHOSPHOGLYCERATE-INDEPENDENT PHOSPHOGLYCERATE MUTASE"/>
    <property type="match status" value="1"/>
</dbReference>
<feature type="binding site" evidence="9 12">
    <location>
        <position position="173"/>
    </location>
    <ligand>
        <name>substrate</name>
    </ligand>
</feature>
<dbReference type="Pfam" id="PF01676">
    <property type="entry name" value="Metalloenzyme"/>
    <property type="match status" value="1"/>
</dbReference>
<feature type="binding site" evidence="9 12">
    <location>
        <begin position="147"/>
        <end position="148"/>
    </location>
    <ligand>
        <name>substrate</name>
    </ligand>
</feature>
<dbReference type="KEGG" id="cha:CHAB381_1593"/>
<dbReference type="HAMAP" id="MF_01038">
    <property type="entry name" value="GpmI"/>
    <property type="match status" value="1"/>
</dbReference>
<dbReference type="EC" id="5.4.2.12" evidence="9 10"/>
<feature type="binding site" evidence="9 12">
    <location>
        <position position="179"/>
    </location>
    <ligand>
        <name>substrate</name>
    </ligand>
</feature>
<keyword evidence="17" id="KW-1185">Reference proteome</keyword>
<evidence type="ECO:0000256" key="7">
    <source>
        <dbReference type="ARBA" id="ARBA00023211"/>
    </source>
</evidence>
<keyword evidence="6 9" id="KW-0324">Glycolysis</keyword>
<feature type="binding site" evidence="9 13">
    <location>
        <position position="441"/>
    </location>
    <ligand>
        <name>Mn(2+)</name>
        <dbReference type="ChEBI" id="CHEBI:29035"/>
        <label>1</label>
    </ligand>
</feature>
<feature type="binding site" evidence="9 13">
    <location>
        <position position="424"/>
    </location>
    <ligand>
        <name>Mn(2+)</name>
        <dbReference type="ChEBI" id="CHEBI:29035"/>
        <label>2</label>
    </ligand>
</feature>
<evidence type="ECO:0000256" key="12">
    <source>
        <dbReference type="PIRSR" id="PIRSR001492-2"/>
    </source>
</evidence>
<evidence type="ECO:0000256" key="1">
    <source>
        <dbReference type="ARBA" id="ARBA00000370"/>
    </source>
</evidence>
<evidence type="ECO:0000256" key="11">
    <source>
        <dbReference type="PIRSR" id="PIRSR001492-1"/>
    </source>
</evidence>
<feature type="binding site" evidence="9 12">
    <location>
        <begin position="244"/>
        <end position="247"/>
    </location>
    <ligand>
        <name>substrate</name>
    </ligand>
</feature>
<dbReference type="EMBL" id="CP000776">
    <property type="protein sequence ID" value="ABS52468.1"/>
    <property type="molecule type" value="Genomic_DNA"/>
</dbReference>
<dbReference type="InterPro" id="IPR036646">
    <property type="entry name" value="PGAM_B_sf"/>
</dbReference>
<evidence type="ECO:0000256" key="4">
    <source>
        <dbReference type="ARBA" id="ARBA00008819"/>
    </source>
</evidence>
<comment type="function">
    <text evidence="2 9">Catalyzes the interconversion of 2-phosphoglycerate and 3-phosphoglycerate.</text>
</comment>
<evidence type="ECO:0000259" key="15">
    <source>
        <dbReference type="Pfam" id="PF06415"/>
    </source>
</evidence>
<comment type="similarity">
    <text evidence="4 9">Belongs to the BPG-independent phosphoglycerate mutase family.</text>
</comment>
<feature type="binding site" evidence="9 13">
    <location>
        <position position="11"/>
    </location>
    <ligand>
        <name>Mn(2+)</name>
        <dbReference type="ChEBI" id="CHEBI:29035"/>
        <label>2</label>
    </ligand>
</feature>
<dbReference type="HOGENOM" id="CLU_026099_2_0_7"/>
<dbReference type="GO" id="GO:0006096">
    <property type="term" value="P:glycolytic process"/>
    <property type="evidence" value="ECO:0007669"/>
    <property type="project" value="UniProtKB-UniRule"/>
</dbReference>
<dbReference type="CDD" id="cd16010">
    <property type="entry name" value="iPGM"/>
    <property type="match status" value="1"/>
</dbReference>
<evidence type="ECO:0000256" key="13">
    <source>
        <dbReference type="PIRSR" id="PIRSR001492-3"/>
    </source>
</evidence>
<feature type="binding site" evidence="9 13">
    <location>
        <position position="423"/>
    </location>
    <ligand>
        <name>Mn(2+)</name>
        <dbReference type="ChEBI" id="CHEBI:29035"/>
        <label>2</label>
    </ligand>
</feature>
<reference evidence="17" key="1">
    <citation type="submission" date="2007-07" db="EMBL/GenBank/DDBJ databases">
        <title>Complete genome sequence of Campylobacter hominis ATCC BAA-381, a commensal isolated from the human gastrointestinal tract.</title>
        <authorList>
            <person name="Fouts D.E."/>
            <person name="Mongodin E.F."/>
            <person name="Puiu D."/>
            <person name="Sebastian Y."/>
            <person name="Miller W.G."/>
            <person name="Mandrell R.E."/>
            <person name="Nelson K.E."/>
        </authorList>
    </citation>
    <scope>NUCLEOTIDE SEQUENCE [LARGE SCALE GENOMIC DNA]</scope>
    <source>
        <strain evidence="17">ATCC BAA-381 / LMG 19568 / NCTC 13146 / CH001A</strain>
    </source>
</reference>
<dbReference type="SUPFAM" id="SSF64158">
    <property type="entry name" value="2,3-Bisphosphoglycerate-independent phosphoglycerate mutase, substrate-binding domain"/>
    <property type="match status" value="1"/>
</dbReference>
<evidence type="ECO:0000256" key="3">
    <source>
        <dbReference type="ARBA" id="ARBA00004798"/>
    </source>
</evidence>
<dbReference type="InterPro" id="IPR017850">
    <property type="entry name" value="Alkaline_phosphatase_core_sf"/>
</dbReference>
<comment type="pathway">
    <text evidence="3 9">Carbohydrate degradation; glycolysis; pyruvate from D-glyceraldehyde 3-phosphate: step 3/5.</text>
</comment>
<dbReference type="OrthoDB" id="9800863at2"/>
<dbReference type="Gene3D" id="3.40.1450.10">
    <property type="entry name" value="BPG-independent phosphoglycerate mutase, domain B"/>
    <property type="match status" value="1"/>
</dbReference>
<organism evidence="16 17">
    <name type="scientific">Campylobacter hominis (strain ATCC BAA-381 / DSM 21671 / CCUG 45161 / LMG 19568 / NCTC 13146 / CH001A)</name>
    <dbReference type="NCBI Taxonomy" id="360107"/>
    <lineage>
        <taxon>Bacteria</taxon>
        <taxon>Pseudomonadati</taxon>
        <taxon>Campylobacterota</taxon>
        <taxon>Epsilonproteobacteria</taxon>
        <taxon>Campylobacterales</taxon>
        <taxon>Campylobacteraceae</taxon>
        <taxon>Campylobacter</taxon>
    </lineage>
</organism>
<evidence type="ECO:0000256" key="2">
    <source>
        <dbReference type="ARBA" id="ARBA00002315"/>
    </source>
</evidence>
<accession>A7I3M6</accession>
<dbReference type="PANTHER" id="PTHR31637">
    <property type="entry name" value="2,3-BISPHOSPHOGLYCERATE-INDEPENDENT PHOSPHOGLYCERATE MUTASE"/>
    <property type="match status" value="1"/>
</dbReference>
<dbReference type="eggNOG" id="COG0696">
    <property type="taxonomic scope" value="Bacteria"/>
</dbReference>
<dbReference type="RefSeq" id="WP_012109422.1">
    <property type="nucleotide sequence ID" value="NC_009714.1"/>
</dbReference>
<comment type="cofactor">
    <cofactor evidence="9">
        <name>Mn(2+)</name>
        <dbReference type="ChEBI" id="CHEBI:29035"/>
    </cofactor>
    <text evidence="9">Binds 2 manganese ions per subunit.</text>
</comment>
<evidence type="ECO:0000313" key="16">
    <source>
        <dbReference type="EMBL" id="ABS52468.1"/>
    </source>
</evidence>
<dbReference type="InterPro" id="IPR011258">
    <property type="entry name" value="BPG-indep_PGM_N"/>
</dbReference>
<dbReference type="SUPFAM" id="SSF53649">
    <property type="entry name" value="Alkaline phosphatase-like"/>
    <property type="match status" value="1"/>
</dbReference>
<comment type="catalytic activity">
    <reaction evidence="1 9">
        <text>(2R)-2-phosphoglycerate = (2R)-3-phosphoglycerate</text>
        <dbReference type="Rhea" id="RHEA:15901"/>
        <dbReference type="ChEBI" id="CHEBI:58272"/>
        <dbReference type="ChEBI" id="CHEBI:58289"/>
        <dbReference type="EC" id="5.4.2.12"/>
    </reaction>
</comment>
<dbReference type="FunFam" id="3.40.1450.10:FF:000002">
    <property type="entry name" value="2,3-bisphosphoglycerate-independent phosphoglycerate mutase"/>
    <property type="match status" value="1"/>
</dbReference>
<dbReference type="InterPro" id="IPR006124">
    <property type="entry name" value="Metalloenzyme"/>
</dbReference>
<name>A7I3M6_CAMHC</name>
<evidence type="ECO:0000256" key="10">
    <source>
        <dbReference type="NCBIfam" id="TIGR01307"/>
    </source>
</evidence>
<protein>
    <recommendedName>
        <fullName evidence="9 10">2,3-bisphosphoglycerate-independent phosphoglycerate mutase</fullName>
        <shortName evidence="9">BPG-independent PGAM</shortName>
        <shortName evidence="9">Phosphoglyceromutase</shortName>
        <shortName evidence="9">iPGM</shortName>
        <ecNumber evidence="9 10">5.4.2.12</ecNumber>
    </recommendedName>
</protein>
<feature type="binding site" evidence="9 12">
    <location>
        <position position="316"/>
    </location>
    <ligand>
        <name>substrate</name>
    </ligand>
</feature>
<evidence type="ECO:0000256" key="5">
    <source>
        <dbReference type="ARBA" id="ARBA00022723"/>
    </source>
</evidence>
<feature type="binding site" evidence="9 13">
    <location>
        <position position="386"/>
    </location>
    <ligand>
        <name>Mn(2+)</name>
        <dbReference type="ChEBI" id="CHEBI:29035"/>
        <label>1</label>
    </ligand>
</feature>
<evidence type="ECO:0000256" key="8">
    <source>
        <dbReference type="ARBA" id="ARBA00023235"/>
    </source>
</evidence>
<evidence type="ECO:0000259" key="14">
    <source>
        <dbReference type="Pfam" id="PF01676"/>
    </source>
</evidence>
<dbReference type="Pfam" id="PF06415">
    <property type="entry name" value="iPGM_N"/>
    <property type="match status" value="1"/>
</dbReference>
<feature type="domain" description="BPG-independent PGAM N-terminal" evidence="15">
    <location>
        <begin position="81"/>
        <end position="280"/>
    </location>
</feature>
<dbReference type="GO" id="GO:0030145">
    <property type="term" value="F:manganese ion binding"/>
    <property type="evidence" value="ECO:0007669"/>
    <property type="project" value="UniProtKB-UniRule"/>
</dbReference>
<feature type="binding site" evidence="9 12">
    <location>
        <position position="118"/>
    </location>
    <ligand>
        <name>substrate</name>
    </ligand>
</feature>
<dbReference type="Proteomes" id="UP000002407">
    <property type="component" value="Chromosome"/>
</dbReference>
<sequence length="487" mass="54259">MKQKCILVITDGIGFNKNNKFNAFANAKKPNFDYMFDNFANSLLKTSGLAVGLPDGQMGNSEVGHMTIGAGRILYQNLVKVDKAISDGTLKKNRALIALLEKCKTIHIIGLYSDGGVHSHLNHFGAIYKICENYGAQTFAHIITDGRDVSPKSAVNFVHEAEKKFKIATISGRFYAMDRDKRFERVQKAYETIKNGANNVKISPSEYIKKSYEQEITDEFIIPACFGNFGGIKAEDGIVFINFRNDRAREICAALGAENFNEFDRKECVKNLITLTNYDDNFKFPVMFENDDIKDTLSEVIARNNLSQLHTAETEKYAHVTFFLGGGKETPNIGETRILIPSPKVKTYDEKPEMSAFEVCEAVKKGIVSREDFIVVNFANGDMVGHTGNYEAAIKAVEAVDRCIGEILKVADEHDYAYMQISDHGNCEAMKNENGEILTNHTTFDVFCFLKAHGVKKIENGGLSNVAPTILKILGLEIPKVMDKALF</sequence>
<feature type="binding site" evidence="9 13">
    <location>
        <position position="382"/>
    </location>
    <ligand>
        <name>Mn(2+)</name>
        <dbReference type="ChEBI" id="CHEBI:29035"/>
        <label>1</label>
    </ligand>
</feature>
<dbReference type="GO" id="GO:0004619">
    <property type="term" value="F:phosphoglycerate mutase activity"/>
    <property type="evidence" value="ECO:0007669"/>
    <property type="project" value="UniProtKB-UniRule"/>
</dbReference>
<dbReference type="InterPro" id="IPR005995">
    <property type="entry name" value="Pgm_bpd_ind"/>
</dbReference>
<evidence type="ECO:0000313" key="17">
    <source>
        <dbReference type="Proteomes" id="UP000002407"/>
    </source>
</evidence>
<keyword evidence="5 9" id="KW-0479">Metal-binding</keyword>
<dbReference type="GO" id="GO:0006007">
    <property type="term" value="P:glucose catabolic process"/>
    <property type="evidence" value="ECO:0007669"/>
    <property type="project" value="InterPro"/>
</dbReference>
<dbReference type="NCBIfam" id="TIGR01307">
    <property type="entry name" value="pgm_bpd_ind"/>
    <property type="match status" value="1"/>
</dbReference>
<keyword evidence="7 9" id="KW-0464">Manganese</keyword>
<feature type="binding site" evidence="9 13">
    <location>
        <position position="61"/>
    </location>
    <ligand>
        <name>Mn(2+)</name>
        <dbReference type="ChEBI" id="CHEBI:29035"/>
        <label>2</label>
    </ligand>
</feature>
<keyword evidence="8 9" id="KW-0413">Isomerase</keyword>
<dbReference type="Gene3D" id="3.40.720.10">
    <property type="entry name" value="Alkaline Phosphatase, subunit A"/>
    <property type="match status" value="1"/>
</dbReference>
<evidence type="ECO:0000256" key="9">
    <source>
        <dbReference type="HAMAP-Rule" id="MF_01038"/>
    </source>
</evidence>
<dbReference type="UniPathway" id="UPA00109">
    <property type="reaction ID" value="UER00186"/>
</dbReference>
<feature type="active site" description="Phosphoserine intermediate" evidence="9 11">
    <location>
        <position position="61"/>
    </location>
</feature>
<proteinExistence type="inferred from homology"/>
<feature type="domain" description="Metalloenzyme" evidence="14">
    <location>
        <begin position="3"/>
        <end position="477"/>
    </location>
</feature>
<dbReference type="STRING" id="360107.CHAB381_1593"/>
<evidence type="ECO:0000256" key="6">
    <source>
        <dbReference type="ARBA" id="ARBA00023152"/>
    </source>
</evidence>
<dbReference type="GO" id="GO:0005829">
    <property type="term" value="C:cytosol"/>
    <property type="evidence" value="ECO:0007669"/>
    <property type="project" value="TreeGrafter"/>
</dbReference>
<dbReference type="AlphaFoldDB" id="A7I3M6"/>
<gene>
    <name evidence="9 16" type="primary">gpmI</name>
    <name evidence="16" type="ordered locus">CHAB381_1593</name>
</gene>
<comment type="subunit">
    <text evidence="9">Monomer.</text>
</comment>